<evidence type="ECO:0000256" key="1">
    <source>
        <dbReference type="ARBA" id="ARBA00004651"/>
    </source>
</evidence>
<dbReference type="PANTHER" id="PTHR43163">
    <property type="entry name" value="DIPEPTIDE TRANSPORT SYSTEM PERMEASE PROTEIN DPPB-RELATED"/>
    <property type="match status" value="1"/>
</dbReference>
<dbReference type="Pfam" id="PF19300">
    <property type="entry name" value="BPD_transp_1_N"/>
    <property type="match status" value="1"/>
</dbReference>
<feature type="domain" description="ABC transmembrane type-1" evidence="8">
    <location>
        <begin position="100"/>
        <end position="293"/>
    </location>
</feature>
<keyword evidence="6 7" id="KW-0472">Membrane</keyword>
<dbReference type="InterPro" id="IPR045621">
    <property type="entry name" value="BPD_transp_1_N"/>
</dbReference>
<reference evidence="9 10" key="1">
    <citation type="submission" date="2024-03" db="EMBL/GenBank/DDBJ databases">
        <title>The Genome Sequence of Enterococcus sp. DIV2402.</title>
        <authorList>
            <consortium name="The Broad Institute Genomics Platform"/>
            <consortium name="The Broad Institute Microbial Omics Core"/>
            <consortium name="The Broad Institute Genomic Center for Infectious Diseases"/>
            <person name="Earl A."/>
            <person name="Manson A."/>
            <person name="Gilmore M."/>
            <person name="Schwartman J."/>
            <person name="Shea T."/>
            <person name="Abouelleil A."/>
            <person name="Cao P."/>
            <person name="Chapman S."/>
            <person name="Cusick C."/>
            <person name="Young S."/>
            <person name="Neafsey D."/>
            <person name="Nusbaum C."/>
            <person name="Birren B."/>
        </authorList>
    </citation>
    <scope>NUCLEOTIDE SEQUENCE [LARGE SCALE GENOMIC DNA]</scope>
    <source>
        <strain evidence="9 10">DIV2402</strain>
    </source>
</reference>
<dbReference type="InterPro" id="IPR000515">
    <property type="entry name" value="MetI-like"/>
</dbReference>
<evidence type="ECO:0000256" key="5">
    <source>
        <dbReference type="ARBA" id="ARBA00022989"/>
    </source>
</evidence>
<keyword evidence="10" id="KW-1185">Reference proteome</keyword>
<protein>
    <submittedName>
        <fullName evidence="9">Peptide/nickel transport system permease</fullName>
    </submittedName>
</protein>
<dbReference type="PROSITE" id="PS50928">
    <property type="entry name" value="ABC_TM1"/>
    <property type="match status" value="1"/>
</dbReference>
<keyword evidence="3" id="KW-1003">Cell membrane</keyword>
<dbReference type="Pfam" id="PF00528">
    <property type="entry name" value="BPD_transp_1"/>
    <property type="match status" value="1"/>
</dbReference>
<feature type="transmembrane region" description="Helical" evidence="7">
    <location>
        <begin position="163"/>
        <end position="184"/>
    </location>
</feature>
<comment type="similarity">
    <text evidence="7">Belongs to the binding-protein-dependent transport system permease family.</text>
</comment>
<feature type="transmembrane region" description="Helical" evidence="7">
    <location>
        <begin position="102"/>
        <end position="125"/>
    </location>
</feature>
<evidence type="ECO:0000313" key="10">
    <source>
        <dbReference type="Proteomes" id="UP000664701"/>
    </source>
</evidence>
<sequence>MSVSFVIKKTLRLLISLLLFSFLLYGLLALSTGDPALGVLRRLGVNHVSPEALETTRVKLGMDGAFLERYFKWLLQCLQGDFGYSFQSNIAVRQLMVEKLSITMQLVSSAFIICLFMAVTIGSLIGNFPALNWLNQIVSVVLSFPIYWMAIATIFLFGVQLKLFPFVGSSTTWHLVLPIFVLSLSEGCYLTKMTGDLLSISAISERQTIAKFRHIKWYYRLFYQLKDVFVPLLTLSMTSLIHLFSGVIMIEIIFSISGIGKLLMEAISTRDYPVIQGITLLLACVTFVLNYVVDLLIQKIDRRIQLERGGQA</sequence>
<dbReference type="Proteomes" id="UP000664701">
    <property type="component" value="Chromosome"/>
</dbReference>
<evidence type="ECO:0000256" key="7">
    <source>
        <dbReference type="RuleBase" id="RU363032"/>
    </source>
</evidence>
<dbReference type="PANTHER" id="PTHR43163:SF6">
    <property type="entry name" value="DIPEPTIDE TRANSPORT SYSTEM PERMEASE PROTEIN DPPB-RELATED"/>
    <property type="match status" value="1"/>
</dbReference>
<evidence type="ECO:0000259" key="8">
    <source>
        <dbReference type="PROSITE" id="PS50928"/>
    </source>
</evidence>
<evidence type="ECO:0000256" key="6">
    <source>
        <dbReference type="ARBA" id="ARBA00023136"/>
    </source>
</evidence>
<dbReference type="RefSeq" id="WP_207871957.1">
    <property type="nucleotide sequence ID" value="NZ_CP147251.1"/>
</dbReference>
<keyword evidence="2 7" id="KW-0813">Transport</keyword>
<accession>A0ABZ2SS98</accession>
<gene>
    <name evidence="9" type="ORF">DOK78_002540</name>
</gene>
<dbReference type="EMBL" id="CP147251">
    <property type="protein sequence ID" value="WYJ77900.1"/>
    <property type="molecule type" value="Genomic_DNA"/>
</dbReference>
<feature type="transmembrane region" description="Helical" evidence="7">
    <location>
        <begin position="228"/>
        <end position="254"/>
    </location>
</feature>
<evidence type="ECO:0000313" key="9">
    <source>
        <dbReference type="EMBL" id="WYJ77900.1"/>
    </source>
</evidence>
<name>A0ABZ2SS98_9ENTE</name>
<feature type="transmembrane region" description="Helical" evidence="7">
    <location>
        <begin position="137"/>
        <end position="157"/>
    </location>
</feature>
<proteinExistence type="inferred from homology"/>
<evidence type="ECO:0000256" key="4">
    <source>
        <dbReference type="ARBA" id="ARBA00022692"/>
    </source>
</evidence>
<keyword evidence="4 7" id="KW-0812">Transmembrane</keyword>
<keyword evidence="5 7" id="KW-1133">Transmembrane helix</keyword>
<comment type="subcellular location">
    <subcellularLocation>
        <location evidence="1 7">Cell membrane</location>
        <topology evidence="1 7">Multi-pass membrane protein</topology>
    </subcellularLocation>
</comment>
<evidence type="ECO:0000256" key="3">
    <source>
        <dbReference type="ARBA" id="ARBA00022475"/>
    </source>
</evidence>
<evidence type="ECO:0000256" key="2">
    <source>
        <dbReference type="ARBA" id="ARBA00022448"/>
    </source>
</evidence>
<feature type="transmembrane region" description="Helical" evidence="7">
    <location>
        <begin position="274"/>
        <end position="293"/>
    </location>
</feature>
<organism evidence="9 10">
    <name type="scientific">Candidatus Enterococcus lowellii</name>
    <dbReference type="NCBI Taxonomy" id="2230877"/>
    <lineage>
        <taxon>Bacteria</taxon>
        <taxon>Bacillati</taxon>
        <taxon>Bacillota</taxon>
        <taxon>Bacilli</taxon>
        <taxon>Lactobacillales</taxon>
        <taxon>Enterococcaceae</taxon>
        <taxon>Enterococcus</taxon>
    </lineage>
</organism>